<name>A0A7L4AYK5_9CHAR</name>
<evidence type="ECO:0000313" key="1">
    <source>
        <dbReference type="EMBL" id="NXW30552.1"/>
    </source>
</evidence>
<sequence>RNINTHIDLRNEQSDPIWIGTGVKQGDPVSPILLNLPVDPLPPELEEEGDGFQHCLRSATTTAFADDLVPLSGPWEGMQKDSGTLEVFCDPTGLETGPPQ</sequence>
<keyword evidence="2" id="KW-1185">Reference proteome</keyword>
<proteinExistence type="predicted"/>
<dbReference type="AlphaFoldDB" id="A0A7L4AYK5"/>
<feature type="non-terminal residue" evidence="1">
    <location>
        <position position="1"/>
    </location>
</feature>
<protein>
    <submittedName>
        <fullName evidence="1">PO21 protein</fullName>
    </submittedName>
</protein>
<comment type="caution">
    <text evidence="1">The sequence shown here is derived from an EMBL/GenBank/DDBJ whole genome shotgun (WGS) entry which is preliminary data.</text>
</comment>
<gene>
    <name evidence="1" type="primary">Po21</name>
    <name evidence="1" type="ORF">PHASIM_R15167</name>
</gene>
<reference evidence="1 2" key="1">
    <citation type="submission" date="2019-09" db="EMBL/GenBank/DDBJ databases">
        <title>Bird 10,000 Genomes (B10K) Project - Family phase.</title>
        <authorList>
            <person name="Zhang G."/>
        </authorList>
    </citation>
    <scope>NUCLEOTIDE SEQUENCE [LARGE SCALE GENOMIC DNA]</scope>
    <source>
        <strain evidence="1">B10K-DU-009-16</strain>
        <tissue evidence="1">Muscle</tissue>
    </source>
</reference>
<dbReference type="Proteomes" id="UP000556165">
    <property type="component" value="Unassembled WGS sequence"/>
</dbReference>
<evidence type="ECO:0000313" key="2">
    <source>
        <dbReference type="Proteomes" id="UP000556165"/>
    </source>
</evidence>
<feature type="non-terminal residue" evidence="1">
    <location>
        <position position="100"/>
    </location>
</feature>
<accession>A0A7L4AYK5</accession>
<organism evidence="1 2">
    <name type="scientific">Phaetusa simplex</name>
    <name type="common">large-billed tern</name>
    <dbReference type="NCBI Taxonomy" id="297813"/>
    <lineage>
        <taxon>Eukaryota</taxon>
        <taxon>Metazoa</taxon>
        <taxon>Chordata</taxon>
        <taxon>Craniata</taxon>
        <taxon>Vertebrata</taxon>
        <taxon>Euteleostomi</taxon>
        <taxon>Archelosauria</taxon>
        <taxon>Archosauria</taxon>
        <taxon>Dinosauria</taxon>
        <taxon>Saurischia</taxon>
        <taxon>Theropoda</taxon>
        <taxon>Coelurosauria</taxon>
        <taxon>Aves</taxon>
        <taxon>Neognathae</taxon>
        <taxon>Neoaves</taxon>
        <taxon>Charadriiformes</taxon>
        <taxon>Laridae</taxon>
        <taxon>Phaetusa</taxon>
    </lineage>
</organism>
<dbReference type="EMBL" id="VZZW01000344">
    <property type="protein sequence ID" value="NXW30552.1"/>
    <property type="molecule type" value="Genomic_DNA"/>
</dbReference>